<proteinExistence type="predicted"/>
<accession>A0ABN8CP55</accession>
<evidence type="ECO:0000313" key="2">
    <source>
        <dbReference type="Proteomes" id="UP001158986"/>
    </source>
</evidence>
<comment type="caution">
    <text evidence="1">The sequence shown here is derived from an EMBL/GenBank/DDBJ whole genome shotgun (WGS) entry which is preliminary data.</text>
</comment>
<protein>
    <submittedName>
        <fullName evidence="1">Uncharacterized protein</fullName>
    </submittedName>
</protein>
<keyword evidence="2" id="KW-1185">Reference proteome</keyword>
<organism evidence="1 2">
    <name type="scientific">Peronospora belbahrii</name>
    <dbReference type="NCBI Taxonomy" id="622444"/>
    <lineage>
        <taxon>Eukaryota</taxon>
        <taxon>Sar</taxon>
        <taxon>Stramenopiles</taxon>
        <taxon>Oomycota</taxon>
        <taxon>Peronosporomycetes</taxon>
        <taxon>Peronosporales</taxon>
        <taxon>Peronosporaceae</taxon>
        <taxon>Peronospora</taxon>
    </lineage>
</organism>
<dbReference type="EMBL" id="CAKLCB010000087">
    <property type="protein sequence ID" value="CAH0514895.1"/>
    <property type="molecule type" value="Genomic_DNA"/>
</dbReference>
<reference evidence="1 2" key="1">
    <citation type="submission" date="2021-11" db="EMBL/GenBank/DDBJ databases">
        <authorList>
            <person name="Islam A."/>
            <person name="Islam S."/>
            <person name="Flora M.S."/>
            <person name="Rahman M."/>
            <person name="Ziaur R.M."/>
            <person name="Epstein J.H."/>
            <person name="Hassan M."/>
            <person name="Klassen M."/>
            <person name="Woodard K."/>
            <person name="Webb A."/>
            <person name="Webby R.J."/>
            <person name="El Zowalaty M.E."/>
        </authorList>
    </citation>
    <scope>NUCLEOTIDE SEQUENCE [LARGE SCALE GENOMIC DNA]</scope>
    <source>
        <strain evidence="1">Pbs1</strain>
    </source>
</reference>
<evidence type="ECO:0000313" key="1">
    <source>
        <dbReference type="EMBL" id="CAH0514895.1"/>
    </source>
</evidence>
<sequence>MLGAGCARCLDIIVSNTNIAVDKQQISSQHLSAIPCGHFFGTFPPTAIDASGQAADPAKESVDQLVLQKMCRRRMD</sequence>
<gene>
    <name evidence="1" type="ORF">PBS001_LOCUS1630</name>
</gene>
<dbReference type="Proteomes" id="UP001158986">
    <property type="component" value="Unassembled WGS sequence"/>
</dbReference>
<name>A0ABN8CP55_9STRA</name>